<dbReference type="EMBL" id="SPHZ02000001">
    <property type="protein sequence ID" value="KAF0934020.1"/>
    <property type="molecule type" value="Genomic_DNA"/>
</dbReference>
<evidence type="ECO:0000313" key="3">
    <source>
        <dbReference type="Proteomes" id="UP000479710"/>
    </source>
</evidence>
<protein>
    <submittedName>
        <fullName evidence="2">Uncharacterized protein</fullName>
    </submittedName>
</protein>
<keyword evidence="3" id="KW-1185">Reference proteome</keyword>
<organism evidence="2 3">
    <name type="scientific">Oryza meyeriana var. granulata</name>
    <dbReference type="NCBI Taxonomy" id="110450"/>
    <lineage>
        <taxon>Eukaryota</taxon>
        <taxon>Viridiplantae</taxon>
        <taxon>Streptophyta</taxon>
        <taxon>Embryophyta</taxon>
        <taxon>Tracheophyta</taxon>
        <taxon>Spermatophyta</taxon>
        <taxon>Magnoliopsida</taxon>
        <taxon>Liliopsida</taxon>
        <taxon>Poales</taxon>
        <taxon>Poaceae</taxon>
        <taxon>BOP clade</taxon>
        <taxon>Oryzoideae</taxon>
        <taxon>Oryzeae</taxon>
        <taxon>Oryzinae</taxon>
        <taxon>Oryza</taxon>
        <taxon>Oryza meyeriana</taxon>
    </lineage>
</organism>
<accession>A0A6G1FAT9</accession>
<name>A0A6G1FAT9_9ORYZ</name>
<feature type="region of interest" description="Disordered" evidence="1">
    <location>
        <begin position="85"/>
        <end position="106"/>
    </location>
</feature>
<comment type="caution">
    <text evidence="2">The sequence shown here is derived from an EMBL/GenBank/DDBJ whole genome shotgun (WGS) entry which is preliminary data.</text>
</comment>
<proteinExistence type="predicted"/>
<gene>
    <name evidence="2" type="ORF">E2562_022535</name>
</gene>
<feature type="non-terminal residue" evidence="2">
    <location>
        <position position="1"/>
    </location>
</feature>
<evidence type="ECO:0000313" key="2">
    <source>
        <dbReference type="EMBL" id="KAF0934020.1"/>
    </source>
</evidence>
<dbReference type="Proteomes" id="UP000479710">
    <property type="component" value="Unassembled WGS sequence"/>
</dbReference>
<dbReference type="AlphaFoldDB" id="A0A6G1FAT9"/>
<reference evidence="2 3" key="1">
    <citation type="submission" date="2019-11" db="EMBL/GenBank/DDBJ databases">
        <title>Whole genome sequence of Oryza granulata.</title>
        <authorList>
            <person name="Li W."/>
        </authorList>
    </citation>
    <scope>NUCLEOTIDE SEQUENCE [LARGE SCALE GENOMIC DNA]</scope>
    <source>
        <strain evidence="3">cv. Menghai</strain>
        <tissue evidence="2">Leaf</tissue>
    </source>
</reference>
<sequence length="236" mass="25187">CGALGDGWPSLMAFSVSGGQWAVLAIIIAKIDGDKLELLGAVEGCWSVTVVYRGRNPWRENFHKDEFAPSVPCLTWNQTLVSQRRLRRRRESKSCGGGGEGGDSEMQLLQRTSSMSGGDGRRGLTLVDSLPRSPVELAPWASLAKSESVKKRDMKKGSRRARLRGISVMVCELHLAGGHHRAGRSRVVGGGNDEEVASVAATAAVGVVLLLAARNGEARPAAVVAVGSLRDLYRVS</sequence>
<evidence type="ECO:0000256" key="1">
    <source>
        <dbReference type="SAM" id="MobiDB-lite"/>
    </source>
</evidence>